<comment type="caution">
    <text evidence="1">The sequence shown here is derived from an EMBL/GenBank/DDBJ whole genome shotgun (WGS) entry which is preliminary data.</text>
</comment>
<gene>
    <name evidence="1" type="ORF">F2Q70_00025879</name>
</gene>
<reference evidence="1" key="1">
    <citation type="submission" date="2019-12" db="EMBL/GenBank/DDBJ databases">
        <title>Genome sequencing and annotation of Brassica cretica.</title>
        <authorList>
            <person name="Studholme D.J."/>
            <person name="Sarris P.F."/>
        </authorList>
    </citation>
    <scope>NUCLEOTIDE SEQUENCE</scope>
    <source>
        <strain evidence="1">PFS-102/07</strain>
        <tissue evidence="1">Leaf</tissue>
    </source>
</reference>
<proteinExistence type="predicted"/>
<evidence type="ECO:0000313" key="1">
    <source>
        <dbReference type="EMBL" id="KAF2602025.1"/>
    </source>
</evidence>
<accession>A0A8S9L5M0</accession>
<sequence length="349" mass="39906">MRPLSSINGLVRPAKDSYDKAKMDELAEEIDRAIRPSDAYHSKKLDDFYYPFDNSISWLTTCTEEMKQDLAMLQKQHGVGAGRSTLIDAHTKILIDASIKALIDARLAPFEDRLQSFIYRLDGVFYPLRDSVYFLNTHLDALQHEMVMIQRQLDSQAEPSPSIDRRTRPSIDDDHITRRSKLVTEKSLHDKLDEITFSQDLLKEDVYQKQKDISETTYARLGMQQRNIGNLQHRMHASEVARERLNNHWTRGDEAIRSFSGTWFSLSEVFLFPEEGGGPLNRTGVLPSGDPEAGVLHGVLRNSIPEYFSPTVCPLLLEFVIKLGEKPVQSNQPELLILSRLPLRRTSLQ</sequence>
<organism evidence="1">
    <name type="scientific">Brassica cretica</name>
    <name type="common">Mustard</name>
    <dbReference type="NCBI Taxonomy" id="69181"/>
    <lineage>
        <taxon>Eukaryota</taxon>
        <taxon>Viridiplantae</taxon>
        <taxon>Streptophyta</taxon>
        <taxon>Embryophyta</taxon>
        <taxon>Tracheophyta</taxon>
        <taxon>Spermatophyta</taxon>
        <taxon>Magnoliopsida</taxon>
        <taxon>eudicotyledons</taxon>
        <taxon>Gunneridae</taxon>
        <taxon>Pentapetalae</taxon>
        <taxon>rosids</taxon>
        <taxon>malvids</taxon>
        <taxon>Brassicales</taxon>
        <taxon>Brassicaceae</taxon>
        <taxon>Brassiceae</taxon>
        <taxon>Brassica</taxon>
    </lineage>
</organism>
<name>A0A8S9L5M0_BRACR</name>
<dbReference type="EMBL" id="QGKY02000094">
    <property type="protein sequence ID" value="KAF2602025.1"/>
    <property type="molecule type" value="Genomic_DNA"/>
</dbReference>
<dbReference type="AlphaFoldDB" id="A0A8S9L5M0"/>
<protein>
    <submittedName>
        <fullName evidence="1">Uncharacterized protein</fullName>
    </submittedName>
</protein>